<dbReference type="Gene3D" id="3.40.50.11350">
    <property type="match status" value="1"/>
</dbReference>
<dbReference type="OrthoDB" id="423313at2759"/>
<protein>
    <submittedName>
        <fullName evidence="2">Uncharacterized protein</fullName>
    </submittedName>
</protein>
<dbReference type="CDD" id="cd11296">
    <property type="entry name" value="O-FucT_like"/>
    <property type="match status" value="1"/>
</dbReference>
<feature type="chain" id="PRO_5002174401" evidence="1">
    <location>
        <begin position="28"/>
        <end position="576"/>
    </location>
</feature>
<organism evidence="2 3">
    <name type="scientific">Serendipita vermifera MAFF 305830</name>
    <dbReference type="NCBI Taxonomy" id="933852"/>
    <lineage>
        <taxon>Eukaryota</taxon>
        <taxon>Fungi</taxon>
        <taxon>Dikarya</taxon>
        <taxon>Basidiomycota</taxon>
        <taxon>Agaricomycotina</taxon>
        <taxon>Agaricomycetes</taxon>
        <taxon>Sebacinales</taxon>
        <taxon>Serendipitaceae</taxon>
        <taxon>Serendipita</taxon>
    </lineage>
</organism>
<reference evidence="3" key="2">
    <citation type="submission" date="2015-01" db="EMBL/GenBank/DDBJ databases">
        <title>Evolutionary Origins and Diversification of the Mycorrhizal Mutualists.</title>
        <authorList>
            <consortium name="DOE Joint Genome Institute"/>
            <consortium name="Mycorrhizal Genomics Consortium"/>
            <person name="Kohler A."/>
            <person name="Kuo A."/>
            <person name="Nagy L.G."/>
            <person name="Floudas D."/>
            <person name="Copeland A."/>
            <person name="Barry K.W."/>
            <person name="Cichocki N."/>
            <person name="Veneault-Fourrey C."/>
            <person name="LaButti K."/>
            <person name="Lindquist E.A."/>
            <person name="Lipzen A."/>
            <person name="Lundell T."/>
            <person name="Morin E."/>
            <person name="Murat C."/>
            <person name="Riley R."/>
            <person name="Ohm R."/>
            <person name="Sun H."/>
            <person name="Tunlid A."/>
            <person name="Henrissat B."/>
            <person name="Grigoriev I.V."/>
            <person name="Hibbett D.S."/>
            <person name="Martin F."/>
        </authorList>
    </citation>
    <scope>NUCLEOTIDE SEQUENCE [LARGE SCALE GENOMIC DNA]</scope>
    <source>
        <strain evidence="3">MAFF 305830</strain>
    </source>
</reference>
<gene>
    <name evidence="2" type="ORF">M408DRAFT_325827</name>
</gene>
<dbReference type="AlphaFoldDB" id="A0A0C2XZY5"/>
<dbReference type="STRING" id="933852.A0A0C2XZY5"/>
<dbReference type="EMBL" id="KN824277">
    <property type="protein sequence ID" value="KIM34422.1"/>
    <property type="molecule type" value="Genomic_DNA"/>
</dbReference>
<keyword evidence="1" id="KW-0732">Signal</keyword>
<keyword evidence="3" id="KW-1185">Reference proteome</keyword>
<name>A0A0C2XZY5_SERVB</name>
<evidence type="ECO:0000313" key="2">
    <source>
        <dbReference type="EMBL" id="KIM34422.1"/>
    </source>
</evidence>
<evidence type="ECO:0000256" key="1">
    <source>
        <dbReference type="SAM" id="SignalP"/>
    </source>
</evidence>
<evidence type="ECO:0000313" key="3">
    <source>
        <dbReference type="Proteomes" id="UP000054097"/>
    </source>
</evidence>
<feature type="signal peptide" evidence="1">
    <location>
        <begin position="1"/>
        <end position="27"/>
    </location>
</feature>
<reference evidence="2 3" key="1">
    <citation type="submission" date="2014-04" db="EMBL/GenBank/DDBJ databases">
        <authorList>
            <consortium name="DOE Joint Genome Institute"/>
            <person name="Kuo A."/>
            <person name="Zuccaro A."/>
            <person name="Kohler A."/>
            <person name="Nagy L.G."/>
            <person name="Floudas D."/>
            <person name="Copeland A."/>
            <person name="Barry K.W."/>
            <person name="Cichocki N."/>
            <person name="Veneault-Fourrey C."/>
            <person name="LaButti K."/>
            <person name="Lindquist E.A."/>
            <person name="Lipzen A."/>
            <person name="Lundell T."/>
            <person name="Morin E."/>
            <person name="Murat C."/>
            <person name="Sun H."/>
            <person name="Tunlid A."/>
            <person name="Henrissat B."/>
            <person name="Grigoriev I.V."/>
            <person name="Hibbett D.S."/>
            <person name="Martin F."/>
            <person name="Nordberg H.P."/>
            <person name="Cantor M.N."/>
            <person name="Hua S.X."/>
        </authorList>
    </citation>
    <scope>NUCLEOTIDE SEQUENCE [LARGE SCALE GENOMIC DNA]</scope>
    <source>
        <strain evidence="2 3">MAFF 305830</strain>
    </source>
</reference>
<accession>A0A0C2XZY5</accession>
<dbReference type="HOGENOM" id="CLU_032339_0_0_1"/>
<proteinExistence type="predicted"/>
<sequence length="576" mass="65502">MISVPPRRILLLGFILAFLLLLKFVNFKEEHSVSGISNKAINSLCNSARMQNVFPGPKRLSDADFDNGMYSAGSRDTWLDENQDTTRWSGEDEEATWEYEKSARMHNVEKLLKGNATTHFRDNLRPEYQYITGWGDGGFTNQFMAITNLVYLSLLTPHRIPILPPFVARPHIFYLSGFHPVSEFFDVDRWARSVNKEMLEWQDVKDLRGLAGKTGGDGTVQADGRDEIGCWSVWMTSTPDQNKPYDNAFVPDHLNLDISHTPIPEQARILPPNPHEDQSHVKFNDLALLSYATPHNPNPLSSTPLRPTVPGKYNKVQHAPDTQLTCYDFLYRVSSGNPWEWKDNFSPAWNLAGVHAHWSDRIRSLVRQSLAQTLEVIPPEILPPLSIDPDFREDRDGRTYHPHDTAALRERDRVRTPYIAVHARHGDFVQQCSARGGVPGHGCAPDLATFERLIEEVERELHARGVGVKAGLAYRIPVIVTSDETNEEWWSEVARYGWRRVKFPPALELGPDGEQKEGTSKEKYYQALWDRTVVEIAVQGFAAGFVGTQESTMSMIAKRRVEHWQGGVTRLVDFYM</sequence>
<dbReference type="Proteomes" id="UP000054097">
    <property type="component" value="Unassembled WGS sequence"/>
</dbReference>